<dbReference type="GeneID" id="93736185"/>
<dbReference type="EMBL" id="CP050855">
    <property type="protein sequence ID" value="QLH62676.1"/>
    <property type="molecule type" value="Genomic_DNA"/>
</dbReference>
<dbReference type="Pfam" id="PF08448">
    <property type="entry name" value="PAS_4"/>
    <property type="match status" value="1"/>
</dbReference>
<reference evidence="2 3" key="1">
    <citation type="journal article" date="2014" name="Genome Announc.">
        <title>Whole-Genome Sequence of Serratia symbiotica Strain CWBI-2.3T, a Free-Living Symbiont of the Black Bean Aphid Aphis fabae.</title>
        <authorList>
            <person name="Foray V."/>
            <person name="Grigorescu A.S."/>
            <person name="Sabri A."/>
            <person name="Haubruge E."/>
            <person name="Lognay G."/>
            <person name="Francis F."/>
            <person name="Fauconnier M.L."/>
            <person name="Hance T."/>
            <person name="Thonart P."/>
        </authorList>
    </citation>
    <scope>NUCLEOTIDE SEQUENCE [LARGE SCALE GENOMIC DNA]</scope>
    <source>
        <strain evidence="2">CWBI-2.3</strain>
    </source>
</reference>
<dbReference type="InterPro" id="IPR036388">
    <property type="entry name" value="WH-like_DNA-bd_sf"/>
</dbReference>
<dbReference type="GO" id="GO:0003677">
    <property type="term" value="F:DNA binding"/>
    <property type="evidence" value="ECO:0007669"/>
    <property type="project" value="UniProtKB-KW"/>
</dbReference>
<dbReference type="InterPro" id="IPR016032">
    <property type="entry name" value="Sig_transdc_resp-reg_C-effctor"/>
</dbReference>
<dbReference type="CDD" id="cd06170">
    <property type="entry name" value="LuxR_C_like"/>
    <property type="match status" value="1"/>
</dbReference>
<keyword evidence="1" id="KW-0238">DNA-binding</keyword>
<protein>
    <submittedName>
        <fullName evidence="2">Helix-turn-helix transcriptional regulator</fullName>
    </submittedName>
</protein>
<evidence type="ECO:0000313" key="2">
    <source>
        <dbReference type="EMBL" id="QLH62676.1"/>
    </source>
</evidence>
<gene>
    <name evidence="2" type="ORF">SYMBAF_06600</name>
</gene>
<accession>A0A068ZAS8</accession>
<dbReference type="GO" id="GO:0006355">
    <property type="term" value="P:regulation of DNA-templated transcription"/>
    <property type="evidence" value="ECO:0007669"/>
    <property type="project" value="InterPro"/>
</dbReference>
<dbReference type="SUPFAM" id="SSF46894">
    <property type="entry name" value="C-terminal effector domain of the bipartite response regulators"/>
    <property type="match status" value="1"/>
</dbReference>
<dbReference type="InterPro" id="IPR035965">
    <property type="entry name" value="PAS-like_dom_sf"/>
</dbReference>
<dbReference type="InterPro" id="IPR013656">
    <property type="entry name" value="PAS_4"/>
</dbReference>
<dbReference type="SMART" id="SM00421">
    <property type="entry name" value="HTH_LUXR"/>
    <property type="match status" value="1"/>
</dbReference>
<evidence type="ECO:0000313" key="3">
    <source>
        <dbReference type="Proteomes" id="UP000042738"/>
    </source>
</evidence>
<evidence type="ECO:0000256" key="1">
    <source>
        <dbReference type="ARBA" id="ARBA00023125"/>
    </source>
</evidence>
<dbReference type="RefSeq" id="WP_040265828.1">
    <property type="nucleotide sequence ID" value="NZ_CP050855.1"/>
</dbReference>
<dbReference type="SUPFAM" id="SSF55785">
    <property type="entry name" value="PYP-like sensor domain (PAS domain)"/>
    <property type="match status" value="1"/>
</dbReference>
<proteinExistence type="predicted"/>
<dbReference type="Proteomes" id="UP000042738">
    <property type="component" value="Chromosome"/>
</dbReference>
<dbReference type="Gene3D" id="3.30.450.20">
    <property type="entry name" value="PAS domain"/>
    <property type="match status" value="1"/>
</dbReference>
<name>A0A068ZAS8_9GAMM</name>
<organism evidence="2 3">
    <name type="scientific">Serratia symbiotica</name>
    <dbReference type="NCBI Taxonomy" id="138074"/>
    <lineage>
        <taxon>Bacteria</taxon>
        <taxon>Pseudomonadati</taxon>
        <taxon>Pseudomonadota</taxon>
        <taxon>Gammaproteobacteria</taxon>
        <taxon>Enterobacterales</taxon>
        <taxon>Yersiniaceae</taxon>
        <taxon>Serratia</taxon>
    </lineage>
</organism>
<dbReference type="STRING" id="138074.SYMBAF_50277"/>
<dbReference type="Pfam" id="PF00196">
    <property type="entry name" value="GerE"/>
    <property type="match status" value="1"/>
</dbReference>
<sequence length="229" mass="27015">MDPPNKNNKYYFKSLTTMIEHLSDPWGIKDQQSRHLYMNRAAYRYTNTPLNFDVAGKLDHEFPADWAECAADFIEHDKMTEASRERVTVIETHYWYGKDSLTPFISEKLPIYNDDKQVIGVMWNAKPMNSLSPLKYINQQKPSVLTTEVNNDLFTRAELDVIFLMLQRFTVKEIARIYSISNKTIENRIYNIYQKANVHTQQQFEEFCKYACLDNYIPDRLIAKGIQFI</sequence>
<dbReference type="InterPro" id="IPR000792">
    <property type="entry name" value="Tscrpt_reg_LuxR_C"/>
</dbReference>
<dbReference type="AlphaFoldDB" id="A0A068ZAS8"/>
<dbReference type="Gene3D" id="1.10.10.10">
    <property type="entry name" value="Winged helix-like DNA-binding domain superfamily/Winged helix DNA-binding domain"/>
    <property type="match status" value="1"/>
</dbReference>